<keyword evidence="2" id="KW-0812">Transmembrane</keyword>
<proteinExistence type="predicted"/>
<feature type="compositionally biased region" description="Polar residues" evidence="1">
    <location>
        <begin position="412"/>
        <end position="431"/>
    </location>
</feature>
<sequence length="431" mass="47306">MTLFDNLPGADPLPGGAPTYPDVDPPSCRLLGPTALVVQGLMGIFVVLSLVYKRQHETPKRPWRIWVFDVSKQVIGQMFVHGVNLLASDVVSDHTSGNACVSYFLNILIDTTFGVALIYFTLHGLTNLFANRLQLKGFESGVYGTPPAFAFWIRQAAIYILSLTVMKTVVIIFLFLFPGVYVAGEWLLSWTATGDGDAVQVIFVMGIFPIMMNVVQFWLIDSIVKASTLGGVALDIENDGGNYQDREPLFQAPSEEGDDDTAQHVKDQPRQKRRSISSLDSGDFETGDTSVATDIASRDDNHKSSASSSKAGVADLHEYPPSLTSSFTSDTPAKAPREAKNLLKKPKRRDAPTRSPTPRSPRIRSPVRSSLPATPVSGPEPVVIAQQEHNEWADSWGDSHDWELSETRHQQKTFSTAGEWNVSTTTIRQGS</sequence>
<dbReference type="InterPro" id="IPR022127">
    <property type="entry name" value="STIMATE/YPL162C"/>
</dbReference>
<feature type="transmembrane region" description="Helical" evidence="2">
    <location>
        <begin position="30"/>
        <end position="51"/>
    </location>
</feature>
<feature type="compositionally biased region" description="Polar residues" evidence="1">
    <location>
        <begin position="322"/>
        <end position="331"/>
    </location>
</feature>
<dbReference type="AlphaFoldDB" id="A0A8H5BG63"/>
<feature type="region of interest" description="Disordered" evidence="1">
    <location>
        <begin position="243"/>
        <end position="379"/>
    </location>
</feature>
<dbReference type="PANTHER" id="PTHR31735:SF1">
    <property type="entry name" value="VACUOLAR MEMBRANE PROTEIN YPL162C"/>
    <property type="match status" value="1"/>
</dbReference>
<feature type="transmembrane region" description="Helical" evidence="2">
    <location>
        <begin position="198"/>
        <end position="220"/>
    </location>
</feature>
<evidence type="ECO:0000313" key="3">
    <source>
        <dbReference type="EMBL" id="KAF5322680.1"/>
    </source>
</evidence>
<accession>A0A8H5BG63</accession>
<protein>
    <recommendedName>
        <fullName evidence="5">Vacuolar membrane protein</fullName>
    </recommendedName>
</protein>
<dbReference type="PANTHER" id="PTHR31735">
    <property type="entry name" value="VACUOLAR MEMBRANE PROTEIN YPL162C"/>
    <property type="match status" value="1"/>
</dbReference>
<dbReference type="Proteomes" id="UP000567179">
    <property type="component" value="Unassembled WGS sequence"/>
</dbReference>
<organism evidence="3 4">
    <name type="scientific">Psilocybe cf. subviscida</name>
    <dbReference type="NCBI Taxonomy" id="2480587"/>
    <lineage>
        <taxon>Eukaryota</taxon>
        <taxon>Fungi</taxon>
        <taxon>Dikarya</taxon>
        <taxon>Basidiomycota</taxon>
        <taxon>Agaricomycotina</taxon>
        <taxon>Agaricomycetes</taxon>
        <taxon>Agaricomycetidae</taxon>
        <taxon>Agaricales</taxon>
        <taxon>Agaricineae</taxon>
        <taxon>Strophariaceae</taxon>
        <taxon>Psilocybe</taxon>
    </lineage>
</organism>
<feature type="region of interest" description="Disordered" evidence="1">
    <location>
        <begin position="411"/>
        <end position="431"/>
    </location>
</feature>
<reference evidence="3 4" key="1">
    <citation type="journal article" date="2020" name="ISME J.">
        <title>Uncovering the hidden diversity of litter-decomposition mechanisms in mushroom-forming fungi.</title>
        <authorList>
            <person name="Floudas D."/>
            <person name="Bentzer J."/>
            <person name="Ahren D."/>
            <person name="Johansson T."/>
            <person name="Persson P."/>
            <person name="Tunlid A."/>
        </authorList>
    </citation>
    <scope>NUCLEOTIDE SEQUENCE [LARGE SCALE GENOMIC DNA]</scope>
    <source>
        <strain evidence="3 4">CBS 101986</strain>
    </source>
</reference>
<evidence type="ECO:0008006" key="5">
    <source>
        <dbReference type="Google" id="ProtNLM"/>
    </source>
</evidence>
<gene>
    <name evidence="3" type="ORF">D9619_000589</name>
</gene>
<comment type="caution">
    <text evidence="3">The sequence shown here is derived from an EMBL/GenBank/DDBJ whole genome shotgun (WGS) entry which is preliminary data.</text>
</comment>
<feature type="transmembrane region" description="Helical" evidence="2">
    <location>
        <begin position="103"/>
        <end position="122"/>
    </location>
</feature>
<evidence type="ECO:0000313" key="4">
    <source>
        <dbReference type="Proteomes" id="UP000567179"/>
    </source>
</evidence>
<feature type="compositionally biased region" description="Basic and acidic residues" evidence="1">
    <location>
        <begin position="261"/>
        <end position="270"/>
    </location>
</feature>
<dbReference type="GO" id="GO:0016020">
    <property type="term" value="C:membrane"/>
    <property type="evidence" value="ECO:0007669"/>
    <property type="project" value="TreeGrafter"/>
</dbReference>
<keyword evidence="2" id="KW-1133">Transmembrane helix</keyword>
<dbReference type="EMBL" id="JAACJJ010000028">
    <property type="protein sequence ID" value="KAF5322680.1"/>
    <property type="molecule type" value="Genomic_DNA"/>
</dbReference>
<keyword evidence="2" id="KW-0472">Membrane</keyword>
<dbReference type="OrthoDB" id="431202at2759"/>
<name>A0A8H5BG63_9AGAR</name>
<keyword evidence="4" id="KW-1185">Reference proteome</keyword>
<evidence type="ECO:0000256" key="1">
    <source>
        <dbReference type="SAM" id="MobiDB-lite"/>
    </source>
</evidence>
<dbReference type="Pfam" id="PF12400">
    <property type="entry name" value="STIMATE"/>
    <property type="match status" value="1"/>
</dbReference>
<evidence type="ECO:0000256" key="2">
    <source>
        <dbReference type="SAM" id="Phobius"/>
    </source>
</evidence>